<evidence type="ECO:0000313" key="3">
    <source>
        <dbReference type="EMBL" id="GAA4665179.1"/>
    </source>
</evidence>
<evidence type="ECO:0000256" key="1">
    <source>
        <dbReference type="ARBA" id="ARBA00006525"/>
    </source>
</evidence>
<dbReference type="InterPro" id="IPR003488">
    <property type="entry name" value="DprA"/>
</dbReference>
<dbReference type="RefSeq" id="WP_345373896.1">
    <property type="nucleotide sequence ID" value="NZ_BAABLM010000001.1"/>
</dbReference>
<feature type="domain" description="Smf/DprA SLOG" evidence="2">
    <location>
        <begin position="129"/>
        <end position="340"/>
    </location>
</feature>
<evidence type="ECO:0000313" key="4">
    <source>
        <dbReference type="Proteomes" id="UP001501295"/>
    </source>
</evidence>
<gene>
    <name evidence="3" type="primary">dprA</name>
    <name evidence="3" type="ORF">GCM10025780_02980</name>
</gene>
<dbReference type="EMBL" id="BAABLM010000001">
    <property type="protein sequence ID" value="GAA4665179.1"/>
    <property type="molecule type" value="Genomic_DNA"/>
</dbReference>
<evidence type="ECO:0000259" key="2">
    <source>
        <dbReference type="Pfam" id="PF02481"/>
    </source>
</evidence>
<dbReference type="PANTHER" id="PTHR43022:SF1">
    <property type="entry name" value="PROTEIN SMF"/>
    <property type="match status" value="1"/>
</dbReference>
<accession>A0ABP8VIM1</accession>
<dbReference type="PANTHER" id="PTHR43022">
    <property type="entry name" value="PROTEIN SMF"/>
    <property type="match status" value="1"/>
</dbReference>
<dbReference type="SUPFAM" id="SSF102405">
    <property type="entry name" value="MCP/YpsA-like"/>
    <property type="match status" value="1"/>
</dbReference>
<organism evidence="3 4">
    <name type="scientific">Frondihabitans cladoniiphilus</name>
    <dbReference type="NCBI Taxonomy" id="715785"/>
    <lineage>
        <taxon>Bacteria</taxon>
        <taxon>Bacillati</taxon>
        <taxon>Actinomycetota</taxon>
        <taxon>Actinomycetes</taxon>
        <taxon>Micrococcales</taxon>
        <taxon>Microbacteriaceae</taxon>
        <taxon>Frondihabitans</taxon>
    </lineage>
</organism>
<protein>
    <submittedName>
        <fullName evidence="3">DNA-processing protein DprA</fullName>
    </submittedName>
</protein>
<sequence>MRAEALGPFDERSRAALLEGVRGTGTAAEREGSPGAPAADEVFAAAVWSTLTEPGDAAAGILRLVWGPSGALEALDLTGDEVAKRLREQGVFDAARFDFSAARARWQPRVSEQLIRATLRSASVLGIRLVVPGDREWPTGFDDLGVHAPAALWVRGDPGALTRSPGVALVGCRAASSYGELVAAELADGLVSRGLAVHSGGAYGIDGMAHRATLAADGATVAVMAGGVDRYYPSGNHDLLQRVAENGAVVSEMPCGTAPSRWRFLQRNRLIAALSAGTVVVEAGHRSGASNTAGHARSLDRPVGAVPGPISSPASAGCHRLIREGQAVCITSAADVLEMIEPGLDVDQPGIDRSGGTSHEVRLLDALSSRRGQSDVELAISSGLSPGVVRGTLSLLEAADRAVERETGWFRVER</sequence>
<comment type="caution">
    <text evidence="3">The sequence shown here is derived from an EMBL/GenBank/DDBJ whole genome shotgun (WGS) entry which is preliminary data.</text>
</comment>
<dbReference type="Proteomes" id="UP001501295">
    <property type="component" value="Unassembled WGS sequence"/>
</dbReference>
<dbReference type="Pfam" id="PF02481">
    <property type="entry name" value="DNA_processg_A"/>
    <property type="match status" value="1"/>
</dbReference>
<comment type="similarity">
    <text evidence="1">Belongs to the DprA/Smf family.</text>
</comment>
<dbReference type="InterPro" id="IPR057666">
    <property type="entry name" value="DrpA_SLOG"/>
</dbReference>
<dbReference type="Gene3D" id="3.40.50.450">
    <property type="match status" value="1"/>
</dbReference>
<name>A0ABP8VIM1_9MICO</name>
<proteinExistence type="inferred from homology"/>
<keyword evidence="4" id="KW-1185">Reference proteome</keyword>
<reference evidence="4" key="1">
    <citation type="journal article" date="2019" name="Int. J. Syst. Evol. Microbiol.">
        <title>The Global Catalogue of Microorganisms (GCM) 10K type strain sequencing project: providing services to taxonomists for standard genome sequencing and annotation.</title>
        <authorList>
            <consortium name="The Broad Institute Genomics Platform"/>
            <consortium name="The Broad Institute Genome Sequencing Center for Infectious Disease"/>
            <person name="Wu L."/>
            <person name="Ma J."/>
        </authorList>
    </citation>
    <scope>NUCLEOTIDE SEQUENCE [LARGE SCALE GENOMIC DNA]</scope>
    <source>
        <strain evidence="4">JCM 18956</strain>
    </source>
</reference>
<dbReference type="NCBIfam" id="TIGR00732">
    <property type="entry name" value="dprA"/>
    <property type="match status" value="1"/>
</dbReference>